<evidence type="ECO:0000313" key="2">
    <source>
        <dbReference type="Proteomes" id="UP000786811"/>
    </source>
</evidence>
<gene>
    <name evidence="1" type="ORF">HICCMSTLAB_LOCUS9163</name>
</gene>
<protein>
    <submittedName>
        <fullName evidence="1">Similar to EbpIII: Ejaculatory bulb-specific protein 3 (Drosophila melanogaster)</fullName>
    </submittedName>
</protein>
<dbReference type="EMBL" id="CAJNRD030001122">
    <property type="protein sequence ID" value="CAG5099645.1"/>
    <property type="molecule type" value="Genomic_DNA"/>
</dbReference>
<dbReference type="OrthoDB" id="6344725at2759"/>
<dbReference type="InterPro" id="IPR036682">
    <property type="entry name" value="OS_D_A10/PebIII_sf"/>
</dbReference>
<keyword evidence="2" id="KW-1185">Reference proteome</keyword>
<organism evidence="1 2">
    <name type="scientific">Cotesia congregata</name>
    <name type="common">Parasitoid wasp</name>
    <name type="synonym">Apanteles congregatus</name>
    <dbReference type="NCBI Taxonomy" id="51543"/>
    <lineage>
        <taxon>Eukaryota</taxon>
        <taxon>Metazoa</taxon>
        <taxon>Ecdysozoa</taxon>
        <taxon>Arthropoda</taxon>
        <taxon>Hexapoda</taxon>
        <taxon>Insecta</taxon>
        <taxon>Pterygota</taxon>
        <taxon>Neoptera</taxon>
        <taxon>Endopterygota</taxon>
        <taxon>Hymenoptera</taxon>
        <taxon>Apocrita</taxon>
        <taxon>Ichneumonoidea</taxon>
        <taxon>Braconidae</taxon>
        <taxon>Microgastrinae</taxon>
        <taxon>Cotesia</taxon>
    </lineage>
</organism>
<dbReference type="Gene3D" id="1.10.2080.10">
    <property type="entry name" value="Insect odorant-binding protein A10/Ejaculatory bulb-specific protein 3"/>
    <property type="match status" value="1"/>
</dbReference>
<dbReference type="PANTHER" id="PTHR11257:SF13">
    <property type="entry name" value="GEO07322P1"/>
    <property type="match status" value="1"/>
</dbReference>
<reference evidence="1" key="1">
    <citation type="submission" date="2021-04" db="EMBL/GenBank/DDBJ databases">
        <authorList>
            <person name="Chebbi M.A.C M."/>
        </authorList>
    </citation>
    <scope>NUCLEOTIDE SEQUENCE</scope>
</reference>
<dbReference type="InterPro" id="IPR005055">
    <property type="entry name" value="A10/PebIII"/>
</dbReference>
<dbReference type="PANTHER" id="PTHR11257">
    <property type="entry name" value="CHEMOSENSORY PROTEIN-RELATED"/>
    <property type="match status" value="1"/>
</dbReference>
<evidence type="ECO:0000313" key="1">
    <source>
        <dbReference type="EMBL" id="CAG5099645.1"/>
    </source>
</evidence>
<name>A0A8J2MSI2_COTCN</name>
<proteinExistence type="predicted"/>
<dbReference type="AlphaFoldDB" id="A0A8J2MSI2"/>
<accession>A0A8J2MSI2</accession>
<dbReference type="SUPFAM" id="SSF100910">
    <property type="entry name" value="Chemosensory protein Csp2"/>
    <property type="match status" value="1"/>
</dbReference>
<dbReference type="Pfam" id="PF03392">
    <property type="entry name" value="OS-D"/>
    <property type="match status" value="1"/>
</dbReference>
<sequence length="165" mass="18789">MDARAGINAPAKHGIGLLVREMHPRLVGLFWCHCAVMHTSVILLLVVCASHCYQPPPAEAYMTRWDKLNLDLVLENKKLLHHYYNCLMNKGPCPPDGRELKRALPEALSTECAKCSKSQKEGAIKIIKYLREYKPKEFGILANKYDPDGVYRRKYFASEDTNNLT</sequence>
<dbReference type="Proteomes" id="UP000786811">
    <property type="component" value="Unassembled WGS sequence"/>
</dbReference>
<comment type="caution">
    <text evidence="1">The sequence shown here is derived from an EMBL/GenBank/DDBJ whole genome shotgun (WGS) entry which is preliminary data.</text>
</comment>